<accession>A0A2T4IJI9</accession>
<sequence length="254" mass="28136">MCLIVLSWRQHADYPLMLAANRDEYHARPALAAAWWADYPDILAGRDLEGGGTWLGMSRHGRLAALTNYRDPSRHRPGAPSRGLLVRDSLLAGTAVPTTLHHLAAHSGHYVPFNLLLWDGDSLGVFEHSTGRVRILPPGVYGLSNHLLDTPWPKLARLRERFAEHTRNGPDEAAILGELTDRGCYAAELLPDTGIDAQWEHWLSAAFVQAPGYGTRCSTLLSVRRDGEVSFTEWSWDAEGALSGECRHAFSLVR</sequence>
<dbReference type="Proteomes" id="UP000241193">
    <property type="component" value="Unassembled WGS sequence"/>
</dbReference>
<reference evidence="1 2" key="1">
    <citation type="submission" date="2018-03" db="EMBL/GenBank/DDBJ databases">
        <authorList>
            <person name="Keele B.F."/>
        </authorList>
    </citation>
    <scope>NUCLEOTIDE SEQUENCE [LARGE SCALE GENOMIC DNA]</scope>
    <source>
        <strain evidence="1 2">D20</strain>
    </source>
</reference>
<evidence type="ECO:0000313" key="2">
    <source>
        <dbReference type="Proteomes" id="UP000241193"/>
    </source>
</evidence>
<proteinExistence type="predicted"/>
<gene>
    <name evidence="1" type="ORF">C8261_00480</name>
</gene>
<reference evidence="1 2" key="2">
    <citation type="submission" date="2018-04" db="EMBL/GenBank/DDBJ databases">
        <title>Thauera lacus sp. nov., isolated from an saline lake in Inner Mongolia, China.</title>
        <authorList>
            <person name="Liang Q.-Y."/>
        </authorList>
    </citation>
    <scope>NUCLEOTIDE SEQUENCE [LARGE SCALE GENOMIC DNA]</scope>
    <source>
        <strain evidence="1 2">D20</strain>
    </source>
</reference>
<dbReference type="RefSeq" id="WP_107491694.1">
    <property type="nucleotide sequence ID" value="NZ_PZKC01000001.1"/>
</dbReference>
<dbReference type="OrthoDB" id="4380123at2"/>
<comment type="caution">
    <text evidence="1">The sequence shown here is derived from an EMBL/GenBank/DDBJ whole genome shotgun (WGS) entry which is preliminary data.</text>
</comment>
<dbReference type="PANTHER" id="PTHR17985:SF8">
    <property type="entry name" value="TRANSPORT AND GOLGI ORGANIZATION PROTEIN 2 HOMOLOG"/>
    <property type="match status" value="1"/>
</dbReference>
<dbReference type="Gene3D" id="3.60.60.10">
    <property type="entry name" value="Penicillin V Acylase, Chain A"/>
    <property type="match status" value="1"/>
</dbReference>
<evidence type="ECO:0008006" key="3">
    <source>
        <dbReference type="Google" id="ProtNLM"/>
    </source>
</evidence>
<organism evidence="1 2">
    <name type="scientific">Pseudothauera lacus</name>
    <dbReference type="NCBI Taxonomy" id="2136175"/>
    <lineage>
        <taxon>Bacteria</taxon>
        <taxon>Pseudomonadati</taxon>
        <taxon>Pseudomonadota</taxon>
        <taxon>Betaproteobacteria</taxon>
        <taxon>Rhodocyclales</taxon>
        <taxon>Zoogloeaceae</taxon>
        <taxon>Pseudothauera</taxon>
    </lineage>
</organism>
<dbReference type="AlphaFoldDB" id="A0A2T4IJI9"/>
<dbReference type="InterPro" id="IPR008551">
    <property type="entry name" value="TANGO2"/>
</dbReference>
<evidence type="ECO:0000313" key="1">
    <source>
        <dbReference type="EMBL" id="PTD97934.1"/>
    </source>
</evidence>
<dbReference type="Pfam" id="PF05742">
    <property type="entry name" value="TANGO2"/>
    <property type="match status" value="1"/>
</dbReference>
<name>A0A2T4IJI9_9RHOO</name>
<dbReference type="PANTHER" id="PTHR17985">
    <property type="entry name" value="SER/THR-RICH PROTEIN T10 IN DGCR REGION"/>
    <property type="match status" value="1"/>
</dbReference>
<dbReference type="EMBL" id="PZKC01000001">
    <property type="protein sequence ID" value="PTD97934.1"/>
    <property type="molecule type" value="Genomic_DNA"/>
</dbReference>
<protein>
    <recommendedName>
        <fullName evidence="3">NRDE family protein</fullName>
    </recommendedName>
</protein>
<keyword evidence="2" id="KW-1185">Reference proteome</keyword>